<feature type="region of interest" description="Disordered" evidence="1">
    <location>
        <begin position="329"/>
        <end position="369"/>
    </location>
</feature>
<dbReference type="PANTHER" id="PTHR34285">
    <property type="entry name" value="OS08G0510800 PROTEIN"/>
    <property type="match status" value="1"/>
</dbReference>
<dbReference type="EMBL" id="JBJUIK010000017">
    <property type="protein sequence ID" value="KAL3497707.1"/>
    <property type="molecule type" value="Genomic_DNA"/>
</dbReference>
<protein>
    <submittedName>
        <fullName evidence="2">Uncharacterized protein</fullName>
    </submittedName>
</protein>
<organism evidence="2 3">
    <name type="scientific">Cinchona calisaya</name>
    <dbReference type="NCBI Taxonomy" id="153742"/>
    <lineage>
        <taxon>Eukaryota</taxon>
        <taxon>Viridiplantae</taxon>
        <taxon>Streptophyta</taxon>
        <taxon>Embryophyta</taxon>
        <taxon>Tracheophyta</taxon>
        <taxon>Spermatophyta</taxon>
        <taxon>Magnoliopsida</taxon>
        <taxon>eudicotyledons</taxon>
        <taxon>Gunneridae</taxon>
        <taxon>Pentapetalae</taxon>
        <taxon>asterids</taxon>
        <taxon>lamiids</taxon>
        <taxon>Gentianales</taxon>
        <taxon>Rubiaceae</taxon>
        <taxon>Cinchonoideae</taxon>
        <taxon>Cinchoneae</taxon>
        <taxon>Cinchona</taxon>
    </lineage>
</organism>
<evidence type="ECO:0000256" key="1">
    <source>
        <dbReference type="SAM" id="MobiDB-lite"/>
    </source>
</evidence>
<proteinExistence type="predicted"/>
<sequence>MKFSVKIQENQQNNTQNHPLLLRAKIPITIFNLPFLSGFSTTTHHPSDLSLSLSTNFPSGPTLKLSYSTTTATSISTATTTLPPPPLTLTLRSGIGQHGSPKDSPLIISANFSFSPNNPISSPTFSLLFKPQLGSFSLRKSTFSDPPGGSLIGKINGEASAADASSSFCFVPLERPVSLKDFSVVNNGKDSILKGISMMARTEMPVAKRVLMNFRWGVNFPEDFSKQMPFLAVNKIGIERVDEVKEVKEGKGKKKSEGNAGGDSELLKGMCLWMKRELDLLQRENREMKGKLEEMKLGQFGRNGNSGVSEVNRKKMMPVVEESIGFEQWRSKKNSGEENSKKDAKKNVSNKVSDVESELQRAIKAASSS</sequence>
<feature type="compositionally biased region" description="Basic and acidic residues" evidence="1">
    <location>
        <begin position="334"/>
        <end position="346"/>
    </location>
</feature>
<name>A0ABD2XTW5_9GENT</name>
<dbReference type="PANTHER" id="PTHR34285:SF6">
    <property type="entry name" value="TRANSMEMBRANE PROTEIN"/>
    <property type="match status" value="1"/>
</dbReference>
<reference evidence="2 3" key="1">
    <citation type="submission" date="2024-11" db="EMBL/GenBank/DDBJ databases">
        <title>A near-complete genome assembly of Cinchona calisaya.</title>
        <authorList>
            <person name="Lian D.C."/>
            <person name="Zhao X.W."/>
            <person name="Wei L."/>
        </authorList>
    </citation>
    <scope>NUCLEOTIDE SEQUENCE [LARGE SCALE GENOMIC DNA]</scope>
    <source>
        <tissue evidence="2">Nenye</tissue>
    </source>
</reference>
<accession>A0ABD2XTW5</accession>
<dbReference type="AlphaFoldDB" id="A0ABD2XTW5"/>
<keyword evidence="3" id="KW-1185">Reference proteome</keyword>
<dbReference type="Proteomes" id="UP001630127">
    <property type="component" value="Unassembled WGS sequence"/>
</dbReference>
<comment type="caution">
    <text evidence="2">The sequence shown here is derived from an EMBL/GenBank/DDBJ whole genome shotgun (WGS) entry which is preliminary data.</text>
</comment>
<gene>
    <name evidence="2" type="ORF">ACH5RR_040439</name>
</gene>
<evidence type="ECO:0000313" key="3">
    <source>
        <dbReference type="Proteomes" id="UP001630127"/>
    </source>
</evidence>
<evidence type="ECO:0000313" key="2">
    <source>
        <dbReference type="EMBL" id="KAL3497707.1"/>
    </source>
</evidence>